<sequence>MMKHNESELSALLKYFDKLLQEYPDEANSFFAYKNFLKILVDHPDYSRLWPAAEVVTVIAHKKPHLFNLLKKQSSDRTYFYFLQAKDRDYDQAEKRLSHFKALQKDKNPIC</sequence>
<proteinExistence type="predicted"/>
<gene>
    <name evidence="1" type="ORF">M3202_01565</name>
</gene>
<dbReference type="RefSeq" id="WP_251221613.1">
    <property type="nucleotide sequence ID" value="NZ_JAMBOL010000001.1"/>
</dbReference>
<accession>A0A9X2DM93</accession>
<dbReference type="EMBL" id="JAMBOL010000001">
    <property type="protein sequence ID" value="MCM3712757.1"/>
    <property type="molecule type" value="Genomic_DNA"/>
</dbReference>
<keyword evidence="2" id="KW-1185">Reference proteome</keyword>
<organism evidence="1 2">
    <name type="scientific">Halalkalibacter oceani</name>
    <dbReference type="NCBI Taxonomy" id="1653776"/>
    <lineage>
        <taxon>Bacteria</taxon>
        <taxon>Bacillati</taxon>
        <taxon>Bacillota</taxon>
        <taxon>Bacilli</taxon>
        <taxon>Bacillales</taxon>
        <taxon>Bacillaceae</taxon>
        <taxon>Halalkalibacter</taxon>
    </lineage>
</organism>
<evidence type="ECO:0000313" key="1">
    <source>
        <dbReference type="EMBL" id="MCM3712757.1"/>
    </source>
</evidence>
<dbReference type="Proteomes" id="UP001139179">
    <property type="component" value="Unassembled WGS sequence"/>
</dbReference>
<comment type="caution">
    <text evidence="1">The sequence shown here is derived from an EMBL/GenBank/DDBJ whole genome shotgun (WGS) entry which is preliminary data.</text>
</comment>
<evidence type="ECO:0000313" key="2">
    <source>
        <dbReference type="Proteomes" id="UP001139179"/>
    </source>
</evidence>
<name>A0A9X2DM93_9BACI</name>
<protein>
    <submittedName>
        <fullName evidence="1">Uncharacterized protein</fullName>
    </submittedName>
</protein>
<dbReference type="AlphaFoldDB" id="A0A9X2DM93"/>
<reference evidence="1" key="1">
    <citation type="submission" date="2022-05" db="EMBL/GenBank/DDBJ databases">
        <title>Comparative Genomics of Spacecraft Associated Microbes.</title>
        <authorList>
            <person name="Tran M.T."/>
            <person name="Wright A."/>
            <person name="Seuylemezian A."/>
            <person name="Eisen J."/>
            <person name="Coil D."/>
        </authorList>
    </citation>
    <scope>NUCLEOTIDE SEQUENCE</scope>
    <source>
        <strain evidence="1">214.1.1</strain>
    </source>
</reference>